<dbReference type="Proteomes" id="UP000322214">
    <property type="component" value="Chromosome"/>
</dbReference>
<keyword evidence="2" id="KW-1185">Reference proteome</keyword>
<gene>
    <name evidence="1" type="ORF">MFFC18_46880</name>
</gene>
<protein>
    <submittedName>
        <fullName evidence="1">Uncharacterized protein</fullName>
    </submittedName>
</protein>
<reference evidence="1 2" key="1">
    <citation type="submission" date="2019-08" db="EMBL/GenBank/DDBJ databases">
        <title>Deep-cultivation of Planctomycetes and their phenomic and genomic characterization uncovers novel biology.</title>
        <authorList>
            <person name="Wiegand S."/>
            <person name="Jogler M."/>
            <person name="Boedeker C."/>
            <person name="Pinto D."/>
            <person name="Vollmers J."/>
            <person name="Rivas-Marin E."/>
            <person name="Kohn T."/>
            <person name="Peeters S.H."/>
            <person name="Heuer A."/>
            <person name="Rast P."/>
            <person name="Oberbeckmann S."/>
            <person name="Bunk B."/>
            <person name="Jeske O."/>
            <person name="Meyerdierks A."/>
            <person name="Storesund J.E."/>
            <person name="Kallscheuer N."/>
            <person name="Luecker S."/>
            <person name="Lage O.M."/>
            <person name="Pohl T."/>
            <person name="Merkel B.J."/>
            <person name="Hornburger P."/>
            <person name="Mueller R.-W."/>
            <person name="Bruemmer F."/>
            <person name="Labrenz M."/>
            <person name="Spormann A.M."/>
            <person name="Op den Camp H."/>
            <person name="Overmann J."/>
            <person name="Amann R."/>
            <person name="Jetten M.S.M."/>
            <person name="Mascher T."/>
            <person name="Medema M.H."/>
            <person name="Devos D.P."/>
            <person name="Kaster A.-K."/>
            <person name="Ovreas L."/>
            <person name="Rohde M."/>
            <person name="Galperin M.Y."/>
            <person name="Jogler C."/>
        </authorList>
    </citation>
    <scope>NUCLEOTIDE SEQUENCE [LARGE SCALE GENOMIC DNA]</scope>
    <source>
        <strain evidence="1 2">FC18</strain>
    </source>
</reference>
<dbReference type="AlphaFoldDB" id="A0A5B9PHL8"/>
<dbReference type="KEGG" id="mff:MFFC18_46880"/>
<proteinExistence type="predicted"/>
<sequence length="88" mass="10231">MPIRAPFRKQLITAWKRTIEKHYKNCLINSERSVRASLWAHLVEELPDNRCTFIEPRIRADDGNSIPRIYPDLVVCNSKSVIAVVELK</sequence>
<accession>A0A5B9PHL8</accession>
<evidence type="ECO:0000313" key="2">
    <source>
        <dbReference type="Proteomes" id="UP000322214"/>
    </source>
</evidence>
<organism evidence="1 2">
    <name type="scientific">Mariniblastus fucicola</name>
    <dbReference type="NCBI Taxonomy" id="980251"/>
    <lineage>
        <taxon>Bacteria</taxon>
        <taxon>Pseudomonadati</taxon>
        <taxon>Planctomycetota</taxon>
        <taxon>Planctomycetia</taxon>
        <taxon>Pirellulales</taxon>
        <taxon>Pirellulaceae</taxon>
        <taxon>Mariniblastus</taxon>
    </lineage>
</organism>
<dbReference type="STRING" id="980251.GCA_001642875_00881"/>
<dbReference type="EMBL" id="CP042912">
    <property type="protein sequence ID" value="QEG24765.1"/>
    <property type="molecule type" value="Genomic_DNA"/>
</dbReference>
<name>A0A5B9PHL8_9BACT</name>
<evidence type="ECO:0000313" key="1">
    <source>
        <dbReference type="EMBL" id="QEG24765.1"/>
    </source>
</evidence>